<proteinExistence type="inferred from homology"/>
<evidence type="ECO:0000313" key="4">
    <source>
        <dbReference type="Proteomes" id="UP000030653"/>
    </source>
</evidence>
<accession>M5G5Q6</accession>
<name>M5G5Q6_DACPD</name>
<sequence>MPRPTMLRDYSINGNPPRERWFAVLIGIRYRDHPNEVQLEHTHDDVDQFRRLLIDIGYPEENIRVFMDGDDDPPDTLPTRTNIIVGIKWLAERATRDPENGYKLMFYYAGHGHQQVDPTHKEKDGLNEAIVPMDANIRIEKTLEGGRGRGKGRYRKRAPRFRVIPNNVEDNGCIIDDELNELMAKPLPARNRLVAIFDCCHSGTALDLKHEYLASEVPFSFRCLFKHRFPQFAKAIRWKTKTDELSELYDPVLGLRLLPMSSRRHSLPCTKVSVTRAFGLERDQTIGKGVGMVVSTSRWTFSGVRWVYGQMFCRSQRTVPGGVSNDESYPAAASISTTLSQVDAYPVGLKGQHEILAKNFKISSRFNMLRHFLSGSSRQPESASSALHRTIPASPPETLYHEESVVFGTFLQLEERVKLSDDDVVADVIAIGACSDDEETLDSRSLAKVLVRFYNGNLAQGVTYAELFLWLSRRASPKRPELSSSREMTRERWGQFFDL</sequence>
<dbReference type="GO" id="GO:0006508">
    <property type="term" value="P:proteolysis"/>
    <property type="evidence" value="ECO:0007669"/>
    <property type="project" value="InterPro"/>
</dbReference>
<dbReference type="EMBL" id="JH795858">
    <property type="protein sequence ID" value="EJU04044.1"/>
    <property type="molecule type" value="Genomic_DNA"/>
</dbReference>
<reference evidence="3 4" key="1">
    <citation type="journal article" date="2012" name="Science">
        <title>The Paleozoic origin of enzymatic lignin decomposition reconstructed from 31 fungal genomes.</title>
        <authorList>
            <person name="Floudas D."/>
            <person name="Binder M."/>
            <person name="Riley R."/>
            <person name="Barry K."/>
            <person name="Blanchette R.A."/>
            <person name="Henrissat B."/>
            <person name="Martinez A.T."/>
            <person name="Otillar R."/>
            <person name="Spatafora J.W."/>
            <person name="Yadav J.S."/>
            <person name="Aerts A."/>
            <person name="Benoit I."/>
            <person name="Boyd A."/>
            <person name="Carlson A."/>
            <person name="Copeland A."/>
            <person name="Coutinho P.M."/>
            <person name="de Vries R.P."/>
            <person name="Ferreira P."/>
            <person name="Findley K."/>
            <person name="Foster B."/>
            <person name="Gaskell J."/>
            <person name="Glotzer D."/>
            <person name="Gorecki P."/>
            <person name="Heitman J."/>
            <person name="Hesse C."/>
            <person name="Hori C."/>
            <person name="Igarashi K."/>
            <person name="Jurgens J.A."/>
            <person name="Kallen N."/>
            <person name="Kersten P."/>
            <person name="Kohler A."/>
            <person name="Kuees U."/>
            <person name="Kumar T.K.A."/>
            <person name="Kuo A."/>
            <person name="LaButti K."/>
            <person name="Larrondo L.F."/>
            <person name="Lindquist E."/>
            <person name="Ling A."/>
            <person name="Lombard V."/>
            <person name="Lucas S."/>
            <person name="Lundell T."/>
            <person name="Martin R."/>
            <person name="McLaughlin D.J."/>
            <person name="Morgenstern I."/>
            <person name="Morin E."/>
            <person name="Murat C."/>
            <person name="Nagy L.G."/>
            <person name="Nolan M."/>
            <person name="Ohm R.A."/>
            <person name="Patyshakuliyeva A."/>
            <person name="Rokas A."/>
            <person name="Ruiz-Duenas F.J."/>
            <person name="Sabat G."/>
            <person name="Salamov A."/>
            <person name="Samejima M."/>
            <person name="Schmutz J."/>
            <person name="Slot J.C."/>
            <person name="St John F."/>
            <person name="Stenlid J."/>
            <person name="Sun H."/>
            <person name="Sun S."/>
            <person name="Syed K."/>
            <person name="Tsang A."/>
            <person name="Wiebenga A."/>
            <person name="Young D."/>
            <person name="Pisabarro A."/>
            <person name="Eastwood D.C."/>
            <person name="Martin F."/>
            <person name="Cullen D."/>
            <person name="Grigoriev I.V."/>
            <person name="Hibbett D.S."/>
        </authorList>
    </citation>
    <scope>NUCLEOTIDE SEQUENCE [LARGE SCALE GENOMIC DNA]</scope>
    <source>
        <strain evidence="3 4">DJM-731 SS1</strain>
    </source>
</reference>
<dbReference type="OrthoDB" id="3223806at2759"/>
<evidence type="ECO:0000259" key="2">
    <source>
        <dbReference type="Pfam" id="PF00656"/>
    </source>
</evidence>
<organism evidence="3 4">
    <name type="scientific">Dacryopinax primogenitus (strain DJM 731)</name>
    <name type="common">Brown rot fungus</name>
    <dbReference type="NCBI Taxonomy" id="1858805"/>
    <lineage>
        <taxon>Eukaryota</taxon>
        <taxon>Fungi</taxon>
        <taxon>Dikarya</taxon>
        <taxon>Basidiomycota</taxon>
        <taxon>Agaricomycotina</taxon>
        <taxon>Dacrymycetes</taxon>
        <taxon>Dacrymycetales</taxon>
        <taxon>Dacrymycetaceae</taxon>
        <taxon>Dacryopinax</taxon>
    </lineage>
</organism>
<gene>
    <name evidence="3" type="ORF">DACRYDRAFT_20718</name>
</gene>
<protein>
    <recommendedName>
        <fullName evidence="2">Peptidase C14 caspase domain-containing protein</fullName>
    </recommendedName>
</protein>
<dbReference type="InterPro" id="IPR050452">
    <property type="entry name" value="Metacaspase"/>
</dbReference>
<dbReference type="AlphaFoldDB" id="M5G5Q6"/>
<comment type="similarity">
    <text evidence="1">Belongs to the peptidase C14B family.</text>
</comment>
<dbReference type="InterPro" id="IPR011600">
    <property type="entry name" value="Pept_C14_caspase"/>
</dbReference>
<evidence type="ECO:0000256" key="1">
    <source>
        <dbReference type="ARBA" id="ARBA00009005"/>
    </source>
</evidence>
<dbReference type="Proteomes" id="UP000030653">
    <property type="component" value="Unassembled WGS sequence"/>
</dbReference>
<dbReference type="HOGENOM" id="CLU_546309_0_0_1"/>
<dbReference type="GeneID" id="63687110"/>
<dbReference type="RefSeq" id="XP_040630938.1">
    <property type="nucleotide sequence ID" value="XM_040772048.1"/>
</dbReference>
<dbReference type="Gene3D" id="3.40.50.12660">
    <property type="match status" value="1"/>
</dbReference>
<dbReference type="Pfam" id="PF00656">
    <property type="entry name" value="Peptidase_C14"/>
    <property type="match status" value="1"/>
</dbReference>
<evidence type="ECO:0000313" key="3">
    <source>
        <dbReference type="EMBL" id="EJU04044.1"/>
    </source>
</evidence>
<dbReference type="PANTHER" id="PTHR48104">
    <property type="entry name" value="METACASPASE-4"/>
    <property type="match status" value="1"/>
</dbReference>
<dbReference type="GO" id="GO:0004197">
    <property type="term" value="F:cysteine-type endopeptidase activity"/>
    <property type="evidence" value="ECO:0007669"/>
    <property type="project" value="InterPro"/>
</dbReference>
<dbReference type="GO" id="GO:0005737">
    <property type="term" value="C:cytoplasm"/>
    <property type="evidence" value="ECO:0007669"/>
    <property type="project" value="TreeGrafter"/>
</dbReference>
<feature type="domain" description="Peptidase C14 caspase" evidence="2">
    <location>
        <begin position="22"/>
        <end position="213"/>
    </location>
</feature>
<dbReference type="PANTHER" id="PTHR48104:SF30">
    <property type="entry name" value="METACASPASE-1"/>
    <property type="match status" value="1"/>
</dbReference>
<keyword evidence="4" id="KW-1185">Reference proteome</keyword>